<protein>
    <submittedName>
        <fullName evidence="1">Jg11809 protein</fullName>
    </submittedName>
</protein>
<comment type="caution">
    <text evidence="1">The sequence shown here is derived from an EMBL/GenBank/DDBJ whole genome shotgun (WGS) entry which is preliminary data.</text>
</comment>
<dbReference type="AlphaFoldDB" id="A0A8S4S429"/>
<keyword evidence="2" id="KW-1185">Reference proteome</keyword>
<dbReference type="EMBL" id="CAKXAJ010026019">
    <property type="protein sequence ID" value="CAH2251100.1"/>
    <property type="molecule type" value="Genomic_DNA"/>
</dbReference>
<organism evidence="1 2">
    <name type="scientific">Pararge aegeria aegeria</name>
    <dbReference type="NCBI Taxonomy" id="348720"/>
    <lineage>
        <taxon>Eukaryota</taxon>
        <taxon>Metazoa</taxon>
        <taxon>Ecdysozoa</taxon>
        <taxon>Arthropoda</taxon>
        <taxon>Hexapoda</taxon>
        <taxon>Insecta</taxon>
        <taxon>Pterygota</taxon>
        <taxon>Neoptera</taxon>
        <taxon>Endopterygota</taxon>
        <taxon>Lepidoptera</taxon>
        <taxon>Glossata</taxon>
        <taxon>Ditrysia</taxon>
        <taxon>Papilionoidea</taxon>
        <taxon>Nymphalidae</taxon>
        <taxon>Satyrinae</taxon>
        <taxon>Satyrini</taxon>
        <taxon>Parargina</taxon>
        <taxon>Pararge</taxon>
    </lineage>
</organism>
<sequence length="112" mass="12609">MLQCGLGGFDYFGRVGHDQFLNSGLRFKLEEPEGHSSSSRNAEVAICGILSTENRWTWDPIPRCWSGDLASVNAVLVDPRRGDIRRIAGNRWTQAAQSRGIWNSLQKTYVQQ</sequence>
<evidence type="ECO:0000313" key="1">
    <source>
        <dbReference type="EMBL" id="CAH2251100.1"/>
    </source>
</evidence>
<accession>A0A8S4S429</accession>
<dbReference type="Proteomes" id="UP000838756">
    <property type="component" value="Unassembled WGS sequence"/>
</dbReference>
<reference evidence="1" key="1">
    <citation type="submission" date="2022-03" db="EMBL/GenBank/DDBJ databases">
        <authorList>
            <person name="Lindestad O."/>
        </authorList>
    </citation>
    <scope>NUCLEOTIDE SEQUENCE</scope>
</reference>
<gene>
    <name evidence="1" type="primary">jg11809</name>
    <name evidence="1" type="ORF">PAEG_LOCUS22171</name>
</gene>
<evidence type="ECO:0000313" key="2">
    <source>
        <dbReference type="Proteomes" id="UP000838756"/>
    </source>
</evidence>
<proteinExistence type="predicted"/>
<name>A0A8S4S429_9NEOP</name>
<dbReference type="OrthoDB" id="407509at2759"/>